<organism evidence="2 3">
    <name type="scientific">Trifolium medium</name>
    <dbReference type="NCBI Taxonomy" id="97028"/>
    <lineage>
        <taxon>Eukaryota</taxon>
        <taxon>Viridiplantae</taxon>
        <taxon>Streptophyta</taxon>
        <taxon>Embryophyta</taxon>
        <taxon>Tracheophyta</taxon>
        <taxon>Spermatophyta</taxon>
        <taxon>Magnoliopsida</taxon>
        <taxon>eudicotyledons</taxon>
        <taxon>Gunneridae</taxon>
        <taxon>Pentapetalae</taxon>
        <taxon>rosids</taxon>
        <taxon>fabids</taxon>
        <taxon>Fabales</taxon>
        <taxon>Fabaceae</taxon>
        <taxon>Papilionoideae</taxon>
        <taxon>50 kb inversion clade</taxon>
        <taxon>NPAAA clade</taxon>
        <taxon>Hologalegina</taxon>
        <taxon>IRL clade</taxon>
        <taxon>Trifolieae</taxon>
        <taxon>Trifolium</taxon>
    </lineage>
</organism>
<proteinExistence type="predicted"/>
<dbReference type="EMBL" id="LXQA010144836">
    <property type="protein sequence ID" value="MCI25014.1"/>
    <property type="molecule type" value="Genomic_DNA"/>
</dbReference>
<reference evidence="2 3" key="1">
    <citation type="journal article" date="2018" name="Front. Plant Sci.">
        <title>Red Clover (Trifolium pratense) and Zigzag Clover (T. medium) - A Picture of Genomic Similarities and Differences.</title>
        <authorList>
            <person name="Dluhosova J."/>
            <person name="Istvanek J."/>
            <person name="Nedelnik J."/>
            <person name="Repkova J."/>
        </authorList>
    </citation>
    <scope>NUCLEOTIDE SEQUENCE [LARGE SCALE GENOMIC DNA]</scope>
    <source>
        <strain evidence="3">cv. 10/8</strain>
        <tissue evidence="2">Leaf</tissue>
    </source>
</reference>
<keyword evidence="3" id="KW-1185">Reference proteome</keyword>
<evidence type="ECO:0000256" key="1">
    <source>
        <dbReference type="SAM" id="MobiDB-lite"/>
    </source>
</evidence>
<evidence type="ECO:0000313" key="3">
    <source>
        <dbReference type="Proteomes" id="UP000265520"/>
    </source>
</evidence>
<name>A0A392QMB2_9FABA</name>
<dbReference type="AlphaFoldDB" id="A0A392QMB2"/>
<feature type="region of interest" description="Disordered" evidence="1">
    <location>
        <begin position="135"/>
        <end position="161"/>
    </location>
</feature>
<protein>
    <submittedName>
        <fullName evidence="2">Uncharacterized protein</fullName>
    </submittedName>
</protein>
<dbReference type="Proteomes" id="UP000265520">
    <property type="component" value="Unassembled WGS sequence"/>
</dbReference>
<accession>A0A392QMB2</accession>
<sequence length="161" mass="17616">NNELHLSGKKVNCAVEEIDSGSPQNSSEQLDQKFPATTTVTTSIKKNHTTVVDVIEENHDESDNNENSMLKVMEVSIDDGEEVHIKKTERESETIMVTLAERLESVHSGASVEMSEVHRGIEQVVALELPPDVLPRQEPPAKPPDLSVFVDGGGYARAATE</sequence>
<feature type="non-terminal residue" evidence="2">
    <location>
        <position position="161"/>
    </location>
</feature>
<comment type="caution">
    <text evidence="2">The sequence shown here is derived from an EMBL/GenBank/DDBJ whole genome shotgun (WGS) entry which is preliminary data.</text>
</comment>
<feature type="non-terminal residue" evidence="2">
    <location>
        <position position="1"/>
    </location>
</feature>
<evidence type="ECO:0000313" key="2">
    <source>
        <dbReference type="EMBL" id="MCI25014.1"/>
    </source>
</evidence>